<organism evidence="1 2">
    <name type="scientific">Parasulfuritortus cantonensis</name>
    <dbReference type="NCBI Taxonomy" id="2528202"/>
    <lineage>
        <taxon>Bacteria</taxon>
        <taxon>Pseudomonadati</taxon>
        <taxon>Pseudomonadota</taxon>
        <taxon>Betaproteobacteria</taxon>
        <taxon>Nitrosomonadales</taxon>
        <taxon>Thiobacillaceae</taxon>
        <taxon>Parasulfuritortus</taxon>
    </lineage>
</organism>
<dbReference type="Proteomes" id="UP000295443">
    <property type="component" value="Unassembled WGS sequence"/>
</dbReference>
<name>A0A4R1BQ13_9PROT</name>
<evidence type="ECO:0000313" key="2">
    <source>
        <dbReference type="Proteomes" id="UP000295443"/>
    </source>
</evidence>
<comment type="caution">
    <text evidence="1">The sequence shown here is derived from an EMBL/GenBank/DDBJ whole genome shotgun (WGS) entry which is preliminary data.</text>
</comment>
<evidence type="ECO:0008006" key="3">
    <source>
        <dbReference type="Google" id="ProtNLM"/>
    </source>
</evidence>
<dbReference type="RefSeq" id="WP_131444464.1">
    <property type="nucleotide sequence ID" value="NZ_SJZB01000005.1"/>
</dbReference>
<feature type="non-terminal residue" evidence="1">
    <location>
        <position position="190"/>
    </location>
</feature>
<dbReference type="OrthoDB" id="176752at2"/>
<dbReference type="EMBL" id="SJZB01000005">
    <property type="protein sequence ID" value="TCJ19760.1"/>
    <property type="molecule type" value="Genomic_DNA"/>
</dbReference>
<gene>
    <name evidence="1" type="ORF">EZJ19_01110</name>
</gene>
<reference evidence="1 2" key="1">
    <citation type="submission" date="2019-03" db="EMBL/GenBank/DDBJ databases">
        <title>Genome sequence of Thiobacillaceae bacterium LSR1, a sulfur-oxidizing bacterium isolated from freshwater sediment.</title>
        <authorList>
            <person name="Li S."/>
        </authorList>
    </citation>
    <scope>NUCLEOTIDE SEQUENCE [LARGE SCALE GENOMIC DNA]</scope>
    <source>
        <strain evidence="1 2">LSR1</strain>
    </source>
</reference>
<evidence type="ECO:0000313" key="1">
    <source>
        <dbReference type="EMBL" id="TCJ19760.1"/>
    </source>
</evidence>
<accession>A0A4R1BQ13</accession>
<protein>
    <recommendedName>
        <fullName evidence="3">Carboxypeptidase regulatory-like domain-containing protein</fullName>
    </recommendedName>
</protein>
<keyword evidence="2" id="KW-1185">Reference proteome</keyword>
<sequence>MGKRSTQTCPKKLGSIIVRVRQEVSRAGLGGCPVSISGPTPGAKTTNPAGVAEFAGLSHGSYEIKITLSRDAVQKHYKLASYTTTVSVSQPKPPVWVEAFARPPSTLRTKVIWKKPLRDGRLLDQLLDNMKVKIAGPAATDKATGKDGNAVFADIESGNYTVSAELLGVQLDRFLAPASVTVTLPPGETR</sequence>
<proteinExistence type="predicted"/>
<dbReference type="AlphaFoldDB" id="A0A4R1BQ13"/>